<organism evidence="11">
    <name type="scientific">freshwater metagenome</name>
    <dbReference type="NCBI Taxonomy" id="449393"/>
    <lineage>
        <taxon>unclassified sequences</taxon>
        <taxon>metagenomes</taxon>
        <taxon>ecological metagenomes</taxon>
    </lineage>
</organism>
<feature type="transmembrane region" description="Helical" evidence="7">
    <location>
        <begin position="41"/>
        <end position="62"/>
    </location>
</feature>
<keyword evidence="4 7" id="KW-0812">Transmembrane</keyword>
<evidence type="ECO:0000256" key="6">
    <source>
        <dbReference type="ARBA" id="ARBA00023136"/>
    </source>
</evidence>
<feature type="transmembrane region" description="Helical" evidence="7">
    <location>
        <begin position="291"/>
        <end position="313"/>
    </location>
</feature>
<evidence type="ECO:0000256" key="2">
    <source>
        <dbReference type="ARBA" id="ARBA00010157"/>
    </source>
</evidence>
<feature type="transmembrane region" description="Helical" evidence="7">
    <location>
        <begin position="224"/>
        <end position="250"/>
    </location>
</feature>
<dbReference type="InterPro" id="IPR050545">
    <property type="entry name" value="Mycobact_MmpL"/>
</dbReference>
<evidence type="ECO:0000313" key="10">
    <source>
        <dbReference type="EMBL" id="CAB4832333.1"/>
    </source>
</evidence>
<gene>
    <name evidence="9" type="ORF">UFOPK2907_01130</name>
    <name evidence="10" type="ORF">UFOPK3197_01038</name>
    <name evidence="11" type="ORF">UFOPK3937_00842</name>
</gene>
<feature type="domain" description="Membrane transport protein MMPL" evidence="8">
    <location>
        <begin position="157"/>
        <end position="425"/>
    </location>
</feature>
<comment type="subcellular location">
    <subcellularLocation>
        <location evidence="1">Cell membrane</location>
        <topology evidence="1">Multi-pass membrane protein</topology>
    </subcellularLocation>
</comment>
<keyword evidence="3" id="KW-1003">Cell membrane</keyword>
<dbReference type="EMBL" id="CAFBOJ010000089">
    <property type="protein sequence ID" value="CAB4983111.1"/>
    <property type="molecule type" value="Genomic_DNA"/>
</dbReference>
<dbReference type="GO" id="GO:0005886">
    <property type="term" value="C:plasma membrane"/>
    <property type="evidence" value="ECO:0007669"/>
    <property type="project" value="UniProtKB-SubCell"/>
</dbReference>
<evidence type="ECO:0000256" key="1">
    <source>
        <dbReference type="ARBA" id="ARBA00004651"/>
    </source>
</evidence>
<feature type="transmembrane region" description="Helical" evidence="7">
    <location>
        <begin position="334"/>
        <end position="354"/>
    </location>
</feature>
<dbReference type="InterPro" id="IPR004869">
    <property type="entry name" value="MMPL_dom"/>
</dbReference>
<proteinExistence type="inferred from homology"/>
<evidence type="ECO:0000313" key="11">
    <source>
        <dbReference type="EMBL" id="CAB4983111.1"/>
    </source>
</evidence>
<dbReference type="SUPFAM" id="SSF82866">
    <property type="entry name" value="Multidrug efflux transporter AcrB transmembrane domain"/>
    <property type="match status" value="2"/>
</dbReference>
<feature type="transmembrane region" description="Helical" evidence="7">
    <location>
        <begin position="682"/>
        <end position="710"/>
    </location>
</feature>
<feature type="transmembrane region" description="Helical" evidence="7">
    <location>
        <begin position="608"/>
        <end position="629"/>
    </location>
</feature>
<feature type="domain" description="Membrane transport protein MMPL" evidence="8">
    <location>
        <begin position="525"/>
        <end position="748"/>
    </location>
</feature>
<name>A0A6J7MQA7_9ZZZZ</name>
<dbReference type="AlphaFoldDB" id="A0A6J7MQA7"/>
<feature type="transmembrane region" description="Helical" evidence="7">
    <location>
        <begin position="366"/>
        <end position="394"/>
    </location>
</feature>
<evidence type="ECO:0000256" key="5">
    <source>
        <dbReference type="ARBA" id="ARBA00022989"/>
    </source>
</evidence>
<accession>A0A6J7MQA7</accession>
<feature type="transmembrane region" description="Helical" evidence="7">
    <location>
        <begin position="257"/>
        <end position="279"/>
    </location>
</feature>
<feature type="transmembrane region" description="Helical" evidence="7">
    <location>
        <begin position="584"/>
        <end position="601"/>
    </location>
</feature>
<dbReference type="Pfam" id="PF03176">
    <property type="entry name" value="MMPL"/>
    <property type="match status" value="2"/>
</dbReference>
<keyword evidence="5 7" id="KW-1133">Transmembrane helix</keyword>
<dbReference type="PANTHER" id="PTHR33406">
    <property type="entry name" value="MEMBRANE PROTEIN MJ1562-RELATED"/>
    <property type="match status" value="1"/>
</dbReference>
<evidence type="ECO:0000256" key="7">
    <source>
        <dbReference type="SAM" id="Phobius"/>
    </source>
</evidence>
<dbReference type="PANTHER" id="PTHR33406:SF6">
    <property type="entry name" value="MEMBRANE PROTEIN YDGH-RELATED"/>
    <property type="match status" value="1"/>
</dbReference>
<evidence type="ECO:0000256" key="4">
    <source>
        <dbReference type="ARBA" id="ARBA00022692"/>
    </source>
</evidence>
<evidence type="ECO:0000259" key="8">
    <source>
        <dbReference type="Pfam" id="PF03176"/>
    </source>
</evidence>
<evidence type="ECO:0000313" key="9">
    <source>
        <dbReference type="EMBL" id="CAB4780508.1"/>
    </source>
</evidence>
<sequence>MQIDPLMAMRHCGPEREQNVVSESLPNSTLVKPKHKNRRRFWSAIVVIVIWFGASGVFGPLFGKLSTVQENDNSAFLPDSAESTKAGKIVANFSKDANTQIPTLVLLEGSVDVAKIAAINAHLQTLPALHIQYLSPYKGSSDSGVPMSDYFVPGQPLFAFPSTDGKALLINLPVTSNVAGALLANDKPVLTAMIKTIRTDMNAWGKANGFVSHVTGIGALFSDLFGAFGGIDSSLLLSTLGVVSFILILVYRSPVLWILPLLSAVFALSTAGGIIYLLTKNDIIALNGQSQGILSVLVLGAATDYALLLIARYREELHHYESRFDAMRAAYRGIFEPILASGSTVAISLLVLLLSDLGSNRGLGPVGAIGIASAMLTILTLLPALLVVCGRWIFWPRIPRFDDKDANLEGMWAKVGATVAKRPRQLWIITATGLLILAGFATTLQANGLSTSESFTTRPESVVGQELLLTHFAGGQGQPTEVLIKESQIDEVTAALLGVKGVASVTPFLDGNTIPGQPLPPIKVVDGQVILNATLDQAPDSVAARNLVPVIRSAVHAIDPSILVGGSSAVSYDVDQASRHDNRLIIPVVLLLIAIILSLLLRSLLMSAILLVTVVLSYAATLGVCQLVFHNIFHFPGEDTSFPLFAFIFLVALGIDYNIFLMTRVREESAKIGTRAGVIKGLTVTGGVITSAGVVLAATFAVLGILPLVFLAELGFAVGFGVLLDTIIVRSILVPALVHDIGGKVWWPSALQKK</sequence>
<keyword evidence="6 7" id="KW-0472">Membrane</keyword>
<dbReference type="Gene3D" id="1.20.1640.10">
    <property type="entry name" value="Multidrug efflux transporter AcrB transmembrane domain"/>
    <property type="match status" value="2"/>
</dbReference>
<protein>
    <submittedName>
        <fullName evidence="11">Unannotated protein</fullName>
    </submittedName>
</protein>
<reference evidence="11" key="1">
    <citation type="submission" date="2020-05" db="EMBL/GenBank/DDBJ databases">
        <authorList>
            <person name="Chiriac C."/>
            <person name="Salcher M."/>
            <person name="Ghai R."/>
            <person name="Kavagutti S V."/>
        </authorList>
    </citation>
    <scope>NUCLEOTIDE SEQUENCE</scope>
</reference>
<comment type="similarity">
    <text evidence="2">Belongs to the resistance-nodulation-cell division (RND) (TC 2.A.6) family. MmpL subfamily.</text>
</comment>
<evidence type="ECO:0000256" key="3">
    <source>
        <dbReference type="ARBA" id="ARBA00022475"/>
    </source>
</evidence>
<dbReference type="EMBL" id="CAEZZR010000115">
    <property type="protein sequence ID" value="CAB4780508.1"/>
    <property type="molecule type" value="Genomic_DNA"/>
</dbReference>
<feature type="transmembrane region" description="Helical" evidence="7">
    <location>
        <begin position="426"/>
        <end position="446"/>
    </location>
</feature>
<dbReference type="EMBL" id="CAFABI010000133">
    <property type="protein sequence ID" value="CAB4832333.1"/>
    <property type="molecule type" value="Genomic_DNA"/>
</dbReference>
<feature type="transmembrane region" description="Helical" evidence="7">
    <location>
        <begin position="641"/>
        <end position="661"/>
    </location>
</feature>